<dbReference type="EC" id="2.3.2.27" evidence="3"/>
<evidence type="ECO:0000256" key="4">
    <source>
        <dbReference type="ARBA" id="ARBA00022723"/>
    </source>
</evidence>
<feature type="region of interest" description="Disordered" evidence="10">
    <location>
        <begin position="46"/>
        <end position="88"/>
    </location>
</feature>
<keyword evidence="4 9" id="KW-0479">Metal-binding</keyword>
<dbReference type="PROSITE" id="PS50103">
    <property type="entry name" value="ZF_C3H1"/>
    <property type="match status" value="2"/>
</dbReference>
<dbReference type="Gene3D" id="4.10.1000.10">
    <property type="entry name" value="Zinc finger, CCCH-type"/>
    <property type="match status" value="1"/>
</dbReference>
<evidence type="ECO:0000256" key="8">
    <source>
        <dbReference type="ARBA" id="ARBA00022833"/>
    </source>
</evidence>
<dbReference type="Pfam" id="PF18044">
    <property type="entry name" value="zf-CCCH_4"/>
    <property type="match status" value="1"/>
</dbReference>
<dbReference type="SMART" id="SM00356">
    <property type="entry name" value="ZnF_C3H1"/>
    <property type="match status" value="1"/>
</dbReference>
<reference evidence="12" key="1">
    <citation type="journal article" date="2023" name="Front. Mar. Sci.">
        <title>A new Merluccius polli reference genome to investigate the effects of global change in West African waters.</title>
        <authorList>
            <person name="Mateo J.L."/>
            <person name="Blanco-Fernandez C."/>
            <person name="Garcia-Vazquez E."/>
            <person name="Machado-Schiaffino G."/>
        </authorList>
    </citation>
    <scope>NUCLEOTIDE SEQUENCE</scope>
    <source>
        <strain evidence="12">C29</strain>
        <tissue evidence="12">Fin</tissue>
    </source>
</reference>
<gene>
    <name evidence="12" type="primary">mkrn1_1</name>
    <name evidence="12" type="ORF">N1851_022133</name>
</gene>
<evidence type="ECO:0000256" key="6">
    <source>
        <dbReference type="ARBA" id="ARBA00022771"/>
    </source>
</evidence>
<dbReference type="Proteomes" id="UP001174136">
    <property type="component" value="Unassembled WGS sequence"/>
</dbReference>
<sequence length="122" mass="12937">MHGLCKEGNNCRYSHDLASSKPAAMICKFFQKGNCVFGDRCRFDHSKPPKQDDVQGSLVPPPLPSAPQPPSTANTAAGASDPPEGAVGWVNAAEFVPGQPYCGRGKPHKRSPTPDRNAIVAP</sequence>
<dbReference type="SUPFAM" id="SSF90229">
    <property type="entry name" value="CCCH zinc finger"/>
    <property type="match status" value="1"/>
</dbReference>
<proteinExistence type="predicted"/>
<comment type="pathway">
    <text evidence="2">Protein modification; protein ubiquitination.</text>
</comment>
<dbReference type="GO" id="GO:0008270">
    <property type="term" value="F:zinc ion binding"/>
    <property type="evidence" value="ECO:0007669"/>
    <property type="project" value="UniProtKB-KW"/>
</dbReference>
<evidence type="ECO:0000256" key="2">
    <source>
        <dbReference type="ARBA" id="ARBA00004906"/>
    </source>
</evidence>
<dbReference type="InterPro" id="IPR036855">
    <property type="entry name" value="Znf_CCCH_sf"/>
</dbReference>
<protein>
    <recommendedName>
        <fullName evidence="3">RING-type E3 ubiquitin transferase</fullName>
        <ecNumber evidence="3">2.3.2.27</ecNumber>
    </recommendedName>
</protein>
<evidence type="ECO:0000256" key="5">
    <source>
        <dbReference type="ARBA" id="ARBA00022737"/>
    </source>
</evidence>
<dbReference type="PANTHER" id="PTHR11224:SF37">
    <property type="entry name" value="E3 UBIQUITIN-PROTEIN LIGASE MAKORIN-1"/>
    <property type="match status" value="1"/>
</dbReference>
<dbReference type="GO" id="GO:0061630">
    <property type="term" value="F:ubiquitin protein ligase activity"/>
    <property type="evidence" value="ECO:0007669"/>
    <property type="project" value="UniProtKB-EC"/>
</dbReference>
<feature type="region of interest" description="Disordered" evidence="10">
    <location>
        <begin position="100"/>
        <end position="122"/>
    </location>
</feature>
<keyword evidence="7" id="KW-0833">Ubl conjugation pathway</keyword>
<feature type="zinc finger region" description="C3H1-type" evidence="9">
    <location>
        <begin position="1"/>
        <end position="18"/>
    </location>
</feature>
<evidence type="ECO:0000259" key="11">
    <source>
        <dbReference type="PROSITE" id="PS50103"/>
    </source>
</evidence>
<keyword evidence="5" id="KW-0677">Repeat</keyword>
<evidence type="ECO:0000256" key="3">
    <source>
        <dbReference type="ARBA" id="ARBA00012483"/>
    </source>
</evidence>
<comment type="caution">
    <text evidence="12">The sequence shown here is derived from an EMBL/GenBank/DDBJ whole genome shotgun (WGS) entry which is preliminary data.</text>
</comment>
<evidence type="ECO:0000313" key="12">
    <source>
        <dbReference type="EMBL" id="KAK0140868.1"/>
    </source>
</evidence>
<keyword evidence="8 9" id="KW-0862">Zinc</keyword>
<evidence type="ECO:0000256" key="1">
    <source>
        <dbReference type="ARBA" id="ARBA00000900"/>
    </source>
</evidence>
<dbReference type="InterPro" id="IPR041367">
    <property type="entry name" value="Znf-CCCH_4"/>
</dbReference>
<name>A0AA47NXV0_MERPO</name>
<feature type="domain" description="C3H1-type" evidence="11">
    <location>
        <begin position="1"/>
        <end position="18"/>
    </location>
</feature>
<dbReference type="EMBL" id="JAOPHQ010004003">
    <property type="protein sequence ID" value="KAK0140868.1"/>
    <property type="molecule type" value="Genomic_DNA"/>
</dbReference>
<keyword evidence="6 9" id="KW-0863">Zinc-finger</keyword>
<dbReference type="InterPro" id="IPR000571">
    <property type="entry name" value="Znf_CCCH"/>
</dbReference>
<evidence type="ECO:0000256" key="7">
    <source>
        <dbReference type="ARBA" id="ARBA00022786"/>
    </source>
</evidence>
<feature type="compositionally biased region" description="Pro residues" evidence="10">
    <location>
        <begin position="59"/>
        <end position="70"/>
    </location>
</feature>
<dbReference type="PANTHER" id="PTHR11224">
    <property type="entry name" value="MAKORIN-RELATED"/>
    <property type="match status" value="1"/>
</dbReference>
<dbReference type="GO" id="GO:0000209">
    <property type="term" value="P:protein polyubiquitination"/>
    <property type="evidence" value="ECO:0007669"/>
    <property type="project" value="InterPro"/>
</dbReference>
<accession>A0AA47NXV0</accession>
<comment type="catalytic activity">
    <reaction evidence="1">
        <text>S-ubiquitinyl-[E2 ubiquitin-conjugating enzyme]-L-cysteine + [acceptor protein]-L-lysine = [E2 ubiquitin-conjugating enzyme]-L-cysteine + N(6)-ubiquitinyl-[acceptor protein]-L-lysine.</text>
        <dbReference type="EC" id="2.3.2.27"/>
    </reaction>
</comment>
<evidence type="ECO:0000256" key="9">
    <source>
        <dbReference type="PROSITE-ProRule" id="PRU00723"/>
    </source>
</evidence>
<feature type="domain" description="C3H1-type" evidence="11">
    <location>
        <begin position="21"/>
        <end position="48"/>
    </location>
</feature>
<dbReference type="AlphaFoldDB" id="A0AA47NXV0"/>
<organism evidence="12 13">
    <name type="scientific">Merluccius polli</name>
    <name type="common">Benguela hake</name>
    <name type="synonym">Merluccius cadenati</name>
    <dbReference type="NCBI Taxonomy" id="89951"/>
    <lineage>
        <taxon>Eukaryota</taxon>
        <taxon>Metazoa</taxon>
        <taxon>Chordata</taxon>
        <taxon>Craniata</taxon>
        <taxon>Vertebrata</taxon>
        <taxon>Euteleostomi</taxon>
        <taxon>Actinopterygii</taxon>
        <taxon>Neopterygii</taxon>
        <taxon>Teleostei</taxon>
        <taxon>Neoteleostei</taxon>
        <taxon>Acanthomorphata</taxon>
        <taxon>Zeiogadaria</taxon>
        <taxon>Gadariae</taxon>
        <taxon>Gadiformes</taxon>
        <taxon>Gadoidei</taxon>
        <taxon>Merlucciidae</taxon>
        <taxon>Merluccius</taxon>
    </lineage>
</organism>
<evidence type="ECO:0000313" key="13">
    <source>
        <dbReference type="Proteomes" id="UP001174136"/>
    </source>
</evidence>
<keyword evidence="13" id="KW-1185">Reference proteome</keyword>
<dbReference type="InterPro" id="IPR045072">
    <property type="entry name" value="MKRN-like"/>
</dbReference>
<feature type="zinc finger region" description="C3H1-type" evidence="9">
    <location>
        <begin position="21"/>
        <end position="48"/>
    </location>
</feature>
<evidence type="ECO:0000256" key="10">
    <source>
        <dbReference type="SAM" id="MobiDB-lite"/>
    </source>
</evidence>